<proteinExistence type="predicted"/>
<evidence type="ECO:0008006" key="3">
    <source>
        <dbReference type="Google" id="ProtNLM"/>
    </source>
</evidence>
<dbReference type="AlphaFoldDB" id="A0A917W0Q9"/>
<name>A0A917W0Q9_9BACL</name>
<dbReference type="InterPro" id="IPR014718">
    <property type="entry name" value="GH-type_carb-bd"/>
</dbReference>
<keyword evidence="2" id="KW-1185">Reference proteome</keyword>
<dbReference type="EMBL" id="BMOK01000006">
    <property type="protein sequence ID" value="GGL54518.1"/>
    <property type="molecule type" value="Genomic_DNA"/>
</dbReference>
<gene>
    <name evidence="1" type="ORF">GCM10007968_18240</name>
</gene>
<dbReference type="Proteomes" id="UP000654670">
    <property type="component" value="Unassembled WGS sequence"/>
</dbReference>
<dbReference type="Gene3D" id="2.70.98.10">
    <property type="match status" value="1"/>
</dbReference>
<dbReference type="GO" id="GO:0030246">
    <property type="term" value="F:carbohydrate binding"/>
    <property type="evidence" value="ECO:0007669"/>
    <property type="project" value="InterPro"/>
</dbReference>
<accession>A0A917W0Q9</accession>
<protein>
    <recommendedName>
        <fullName evidence="3">Aldose 1-epimerase</fullName>
    </recommendedName>
</protein>
<reference evidence="1" key="2">
    <citation type="submission" date="2020-09" db="EMBL/GenBank/DDBJ databases">
        <authorList>
            <person name="Sun Q."/>
            <person name="Ohkuma M."/>
        </authorList>
    </citation>
    <scope>NUCLEOTIDE SEQUENCE</scope>
    <source>
        <strain evidence="1">JCM 15325</strain>
    </source>
</reference>
<reference evidence="1" key="1">
    <citation type="journal article" date="2014" name="Int. J. Syst. Evol. Microbiol.">
        <title>Complete genome sequence of Corynebacterium casei LMG S-19264T (=DSM 44701T), isolated from a smear-ripened cheese.</title>
        <authorList>
            <consortium name="US DOE Joint Genome Institute (JGI-PGF)"/>
            <person name="Walter F."/>
            <person name="Albersmeier A."/>
            <person name="Kalinowski J."/>
            <person name="Ruckert C."/>
        </authorList>
    </citation>
    <scope>NUCLEOTIDE SEQUENCE</scope>
    <source>
        <strain evidence="1">JCM 15325</strain>
    </source>
</reference>
<comment type="caution">
    <text evidence="1">The sequence shown here is derived from an EMBL/GenBank/DDBJ whole genome shotgun (WGS) entry which is preliminary data.</text>
</comment>
<organism evidence="1 2">
    <name type="scientific">Sporolactobacillus putidus</name>
    <dbReference type="NCBI Taxonomy" id="492735"/>
    <lineage>
        <taxon>Bacteria</taxon>
        <taxon>Bacillati</taxon>
        <taxon>Bacillota</taxon>
        <taxon>Bacilli</taxon>
        <taxon>Bacillales</taxon>
        <taxon>Sporolactobacillaceae</taxon>
        <taxon>Sporolactobacillus</taxon>
    </lineage>
</organism>
<evidence type="ECO:0000313" key="1">
    <source>
        <dbReference type="EMBL" id="GGL54518.1"/>
    </source>
</evidence>
<sequence length="59" mass="6851">MIEQDKQYRNTVLCVEGDQPFACIEPWTARTNAFNEDSLLLVKSGEPLKLNLSFYLEDR</sequence>
<evidence type="ECO:0000313" key="2">
    <source>
        <dbReference type="Proteomes" id="UP000654670"/>
    </source>
</evidence>
<dbReference type="RefSeq" id="WP_188802783.1">
    <property type="nucleotide sequence ID" value="NZ_BMOK01000006.1"/>
</dbReference>